<dbReference type="RefSeq" id="WP_376864743.1">
    <property type="nucleotide sequence ID" value="NZ_JBHRYB010000001.1"/>
</dbReference>
<evidence type="ECO:0000313" key="1">
    <source>
        <dbReference type="EMBL" id="MFC3679096.1"/>
    </source>
</evidence>
<dbReference type="Gene3D" id="1.10.238.160">
    <property type="match status" value="1"/>
</dbReference>
<dbReference type="Pfam" id="PF05930">
    <property type="entry name" value="Phage_AlpA"/>
    <property type="match status" value="1"/>
</dbReference>
<reference evidence="2" key="1">
    <citation type="journal article" date="2019" name="Int. J. Syst. Evol. Microbiol.">
        <title>The Global Catalogue of Microorganisms (GCM) 10K type strain sequencing project: providing services to taxonomists for standard genome sequencing and annotation.</title>
        <authorList>
            <consortium name="The Broad Institute Genomics Platform"/>
            <consortium name="The Broad Institute Genome Sequencing Center for Infectious Disease"/>
            <person name="Wu L."/>
            <person name="Ma J."/>
        </authorList>
    </citation>
    <scope>NUCLEOTIDE SEQUENCE [LARGE SCALE GENOMIC DNA]</scope>
    <source>
        <strain evidence="2">KCTC 42424</strain>
    </source>
</reference>
<organism evidence="1 2">
    <name type="scientific">Bacterioplanoides pacificum</name>
    <dbReference type="NCBI Taxonomy" id="1171596"/>
    <lineage>
        <taxon>Bacteria</taxon>
        <taxon>Pseudomonadati</taxon>
        <taxon>Pseudomonadota</taxon>
        <taxon>Gammaproteobacteria</taxon>
        <taxon>Oceanospirillales</taxon>
        <taxon>Oceanospirillaceae</taxon>
        <taxon>Bacterioplanoides</taxon>
    </lineage>
</organism>
<dbReference type="InterPro" id="IPR052931">
    <property type="entry name" value="Prophage_regulatory_activator"/>
</dbReference>
<name>A0ABV7VRD7_9GAMM</name>
<accession>A0ABV7VRD7</accession>
<dbReference type="Proteomes" id="UP001595722">
    <property type="component" value="Unassembled WGS sequence"/>
</dbReference>
<dbReference type="PANTHER" id="PTHR36154:SF1">
    <property type="entry name" value="DNA-BINDING TRANSCRIPTIONAL ACTIVATOR ALPA"/>
    <property type="match status" value="1"/>
</dbReference>
<dbReference type="PANTHER" id="PTHR36154">
    <property type="entry name" value="DNA-BINDING TRANSCRIPTIONAL ACTIVATOR ALPA"/>
    <property type="match status" value="1"/>
</dbReference>
<proteinExistence type="predicted"/>
<comment type="caution">
    <text evidence="1">The sequence shown here is derived from an EMBL/GenBank/DDBJ whole genome shotgun (WGS) entry which is preliminary data.</text>
</comment>
<gene>
    <name evidence="1" type="ORF">ACFOMG_03090</name>
</gene>
<sequence>MTNISHTQQSRLLRWKDVQPRVGICRSQAHAMIQEGTFPASVKLGARASAWVESEINDWIESRINASRRQGGAA</sequence>
<protein>
    <submittedName>
        <fullName evidence="1">Helix-turn-helix transcriptional regulator</fullName>
    </submittedName>
</protein>
<dbReference type="InterPro" id="IPR010260">
    <property type="entry name" value="AlpA"/>
</dbReference>
<dbReference type="EMBL" id="JBHRYB010000001">
    <property type="protein sequence ID" value="MFC3679096.1"/>
    <property type="molecule type" value="Genomic_DNA"/>
</dbReference>
<evidence type="ECO:0000313" key="2">
    <source>
        <dbReference type="Proteomes" id="UP001595722"/>
    </source>
</evidence>
<keyword evidence="2" id="KW-1185">Reference proteome</keyword>